<reference evidence="8 9" key="1">
    <citation type="submission" date="2017-04" db="EMBL/GenBank/DDBJ databases">
        <authorList>
            <person name="Afonso C.L."/>
            <person name="Miller P.J."/>
            <person name="Scott M.A."/>
            <person name="Spackman E."/>
            <person name="Goraichik I."/>
            <person name="Dimitrov K.M."/>
            <person name="Suarez D.L."/>
            <person name="Swayne D.E."/>
        </authorList>
    </citation>
    <scope>NUCLEOTIDE SEQUENCE [LARGE SCALE GENOMIC DNA]</scope>
    <source>
        <strain evidence="8 9">USBA 355</strain>
    </source>
</reference>
<evidence type="ECO:0000256" key="6">
    <source>
        <dbReference type="SAM" id="MobiDB-lite"/>
    </source>
</evidence>
<dbReference type="EMBL" id="FWZX01000003">
    <property type="protein sequence ID" value="SMF04077.1"/>
    <property type="molecule type" value="Genomic_DNA"/>
</dbReference>
<dbReference type="InterPro" id="IPR022275">
    <property type="entry name" value="NHPM_bacteriocin_SS_HylD"/>
</dbReference>
<name>A0A1Y6BCF3_9PROT</name>
<dbReference type="PANTHER" id="PTHR30386:SF26">
    <property type="entry name" value="TRANSPORT PROTEIN COMB"/>
    <property type="match status" value="1"/>
</dbReference>
<dbReference type="GO" id="GO:0016020">
    <property type="term" value="C:membrane"/>
    <property type="evidence" value="ECO:0007669"/>
    <property type="project" value="UniProtKB-SubCell"/>
</dbReference>
<keyword evidence="4 7" id="KW-0472">Membrane</keyword>
<dbReference type="SUPFAM" id="SSF56954">
    <property type="entry name" value="Outer membrane efflux proteins (OEP)"/>
    <property type="match status" value="1"/>
</dbReference>
<organism evidence="8 9">
    <name type="scientific">Tistlia consotensis USBA 355</name>
    <dbReference type="NCBI Taxonomy" id="560819"/>
    <lineage>
        <taxon>Bacteria</taxon>
        <taxon>Pseudomonadati</taxon>
        <taxon>Pseudomonadota</taxon>
        <taxon>Alphaproteobacteria</taxon>
        <taxon>Rhodospirillales</taxon>
        <taxon>Rhodovibrionaceae</taxon>
        <taxon>Tistlia</taxon>
    </lineage>
</organism>
<dbReference type="PANTHER" id="PTHR30386">
    <property type="entry name" value="MEMBRANE FUSION SUBUNIT OF EMRAB-TOLC MULTIDRUG EFFLUX PUMP"/>
    <property type="match status" value="1"/>
</dbReference>
<proteinExistence type="predicted"/>
<dbReference type="RefSeq" id="WP_085121619.1">
    <property type="nucleotide sequence ID" value="NZ_FWZX01000003.1"/>
</dbReference>
<feature type="region of interest" description="Disordered" evidence="6">
    <location>
        <begin position="1"/>
        <end position="27"/>
    </location>
</feature>
<comment type="subcellular location">
    <subcellularLocation>
        <location evidence="1">Membrane</location>
        <topology evidence="1">Single-pass membrane protein</topology>
    </subcellularLocation>
</comment>
<dbReference type="Gene3D" id="2.40.50.100">
    <property type="match status" value="1"/>
</dbReference>
<evidence type="ECO:0000256" key="7">
    <source>
        <dbReference type="SAM" id="Phobius"/>
    </source>
</evidence>
<keyword evidence="3 7" id="KW-1133">Transmembrane helix</keyword>
<dbReference type="NCBIfam" id="TIGR03794">
    <property type="entry name" value="NHLM_micro_HlyD"/>
    <property type="match status" value="1"/>
</dbReference>
<evidence type="ECO:0000256" key="3">
    <source>
        <dbReference type="ARBA" id="ARBA00022989"/>
    </source>
</evidence>
<evidence type="ECO:0000256" key="1">
    <source>
        <dbReference type="ARBA" id="ARBA00004167"/>
    </source>
</evidence>
<keyword evidence="5" id="KW-0175">Coiled coil</keyword>
<evidence type="ECO:0000313" key="8">
    <source>
        <dbReference type="EMBL" id="SMF04077.1"/>
    </source>
</evidence>
<dbReference type="InterPro" id="IPR050739">
    <property type="entry name" value="MFP"/>
</dbReference>
<keyword evidence="9" id="KW-1185">Reference proteome</keyword>
<dbReference type="AlphaFoldDB" id="A0A1Y6BCF3"/>
<feature type="coiled-coil region" evidence="5">
    <location>
        <begin position="119"/>
        <end position="168"/>
    </location>
</feature>
<accession>A0A1Y6BCF3</accession>
<dbReference type="GO" id="GO:0015562">
    <property type="term" value="F:efflux transmembrane transporter activity"/>
    <property type="evidence" value="ECO:0007669"/>
    <property type="project" value="InterPro"/>
</dbReference>
<evidence type="ECO:0000256" key="2">
    <source>
        <dbReference type="ARBA" id="ARBA00022692"/>
    </source>
</evidence>
<keyword evidence="2 7" id="KW-0812">Transmembrane</keyword>
<evidence type="ECO:0000313" key="9">
    <source>
        <dbReference type="Proteomes" id="UP000192917"/>
    </source>
</evidence>
<evidence type="ECO:0000256" key="4">
    <source>
        <dbReference type="ARBA" id="ARBA00023136"/>
    </source>
</evidence>
<dbReference type="Proteomes" id="UP000192917">
    <property type="component" value="Unassembled WGS sequence"/>
</dbReference>
<evidence type="ECO:0000256" key="5">
    <source>
        <dbReference type="SAM" id="Coils"/>
    </source>
</evidence>
<sequence>MLSRRKQQAAPDKARETPAAGATTPGDIGRLAHLTSARGWIVALTLAVATFGAVVWGFLGQIRIEVSGLGVIEYKHGVLQELTAPSGGRLERLAVRAGSRVSKGDLIAVLRVGTDREDLRGAQRLLSSLRQERDRREKAVHQEIEQRKETAKATIQSLEDKAAVLEQRVKDYRPYLAELEKQMKQGLVLRDRVEQVRSDLNNARVDLATAHSDIQNARANLSEFIANQQSTLGNLDDQIVQAENKVDNLQAAIAENSRIIAPHEGLIIAIEASEGDQLSAGSAVAQLEGATRSLLAYGYFRPGDGKRVSPGMKALVSPNTVEPEIYGTILGTVVSVGEQPATEAELRDQIDNDSLVQQLLKGGAPIEVQIALEDNPKTESGLAWTSSVGPPHRVTAGTTASAKVAVQEQAPISFIIPIFGTWLGGGGG</sequence>
<dbReference type="STRING" id="560819.SAMN05428998_103180"/>
<protein>
    <submittedName>
        <fullName evidence="8">NHLM bacteriocin system secretion protein</fullName>
    </submittedName>
</protein>
<gene>
    <name evidence="8" type="ORF">SAMN05428998_103180</name>
</gene>
<feature type="transmembrane region" description="Helical" evidence="7">
    <location>
        <begin position="40"/>
        <end position="59"/>
    </location>
</feature>
<feature type="coiled-coil region" evidence="5">
    <location>
        <begin position="200"/>
        <end position="259"/>
    </location>
</feature>